<reference evidence="4 5" key="1">
    <citation type="journal article" date="2018" name="Plant J.">
        <title>Genome sequences of Chlorella sorokiniana UTEX 1602 and Micractinium conductrix SAG 241.80: implications to maltose excretion by a green alga.</title>
        <authorList>
            <person name="Arriola M.B."/>
            <person name="Velmurugan N."/>
            <person name="Zhang Y."/>
            <person name="Plunkett M.H."/>
            <person name="Hondzo H."/>
            <person name="Barney B.M."/>
        </authorList>
    </citation>
    <scope>NUCLEOTIDE SEQUENCE [LARGE SCALE GENOMIC DNA]</scope>
    <source>
        <strain evidence="4 5">SAG 241.80</strain>
    </source>
</reference>
<organism evidence="4 5">
    <name type="scientific">Micractinium conductrix</name>
    <dbReference type="NCBI Taxonomy" id="554055"/>
    <lineage>
        <taxon>Eukaryota</taxon>
        <taxon>Viridiplantae</taxon>
        <taxon>Chlorophyta</taxon>
        <taxon>core chlorophytes</taxon>
        <taxon>Trebouxiophyceae</taxon>
        <taxon>Chlorellales</taxon>
        <taxon>Chlorellaceae</taxon>
        <taxon>Chlorella clade</taxon>
        <taxon>Micractinium</taxon>
    </lineage>
</organism>
<evidence type="ECO:0000313" key="4">
    <source>
        <dbReference type="EMBL" id="PSC70380.1"/>
    </source>
</evidence>
<feature type="compositionally biased region" description="Acidic residues" evidence="1">
    <location>
        <begin position="490"/>
        <end position="500"/>
    </location>
</feature>
<feature type="transmembrane region" description="Helical" evidence="2">
    <location>
        <begin position="590"/>
        <end position="611"/>
    </location>
</feature>
<feature type="region of interest" description="Disordered" evidence="1">
    <location>
        <begin position="461"/>
        <end position="502"/>
    </location>
</feature>
<sequence>MIGVNVWGETAGFSGVEVDPASFYRGVRRFEYEGLPALGPLSLLDTAARALALQLEQEPALDVSCLPFDLLRLVRRGVLRFDHYASPPMPTSEELLSGRRALVAAMQQAREEEEEVDGCWCSAEAEARLHKQDPWGDVKLLFWHRRPGGAFPDKEDHWESPDDGSRICCEHGGFNASCWGEACGDGKCSDGGRAKRLVQAVNEMLGLEVDAAPRLMLATTSTATQAAYGAGPASACCAHWSAVALLVVLGAAAAQQPAPAGPARIHELALALLPSPFLVETVEAGPPPPPASKLPAFCALLTAENPRVCAAPDATGAFARSLCPECIPAGGSARRRLSQTAPEAPLLPCDQVQDASAMCAFFLQQAEGACTTQGFLTVFMQMQCAASCKRCLSGDAPATTASPPPTCATLPDSGAACGFFFSTIANPCSLESAGDAFIATWTTANCQTSCGICAPEPATPTPSPVAELSPAAPTVEPAPEPATPTPSPVTEDEPSTEEEPVPACADLESPTFACRDVVFESGYAKGFSEGYTQGMAAARAARVELLPPTEGSGGRRLLAAQPQPALTMASATLLGAEATEKAVQSIPLPFLAAAAAGGAVTALCVLGVLALRRANTPATLPF</sequence>
<dbReference type="PROSITE" id="PS51670">
    <property type="entry name" value="SHKT"/>
    <property type="match status" value="1"/>
</dbReference>
<protein>
    <recommendedName>
        <fullName evidence="3">ShKT domain-containing protein</fullName>
    </recommendedName>
</protein>
<keyword evidence="5" id="KW-1185">Reference proteome</keyword>
<evidence type="ECO:0000256" key="1">
    <source>
        <dbReference type="SAM" id="MobiDB-lite"/>
    </source>
</evidence>
<name>A0A2P6V8G4_9CHLO</name>
<evidence type="ECO:0000256" key="2">
    <source>
        <dbReference type="SAM" id="Phobius"/>
    </source>
</evidence>
<dbReference type="OrthoDB" id="10653221at2759"/>
<feature type="domain" description="ShKT" evidence="3">
    <location>
        <begin position="349"/>
        <end position="391"/>
    </location>
</feature>
<dbReference type="InterPro" id="IPR003582">
    <property type="entry name" value="ShKT_dom"/>
</dbReference>
<evidence type="ECO:0000259" key="3">
    <source>
        <dbReference type="PROSITE" id="PS51670"/>
    </source>
</evidence>
<proteinExistence type="predicted"/>
<dbReference type="AlphaFoldDB" id="A0A2P6V8G4"/>
<keyword evidence="2" id="KW-1133">Transmembrane helix</keyword>
<dbReference type="EMBL" id="LHPF02000020">
    <property type="protein sequence ID" value="PSC70380.1"/>
    <property type="molecule type" value="Genomic_DNA"/>
</dbReference>
<gene>
    <name evidence="4" type="ORF">C2E20_6119</name>
</gene>
<keyword evidence="2" id="KW-0812">Transmembrane</keyword>
<evidence type="ECO:0000313" key="5">
    <source>
        <dbReference type="Proteomes" id="UP000239649"/>
    </source>
</evidence>
<dbReference type="Proteomes" id="UP000239649">
    <property type="component" value="Unassembled WGS sequence"/>
</dbReference>
<comment type="caution">
    <text evidence="4">The sequence shown here is derived from an EMBL/GenBank/DDBJ whole genome shotgun (WGS) entry which is preliminary data.</text>
</comment>
<accession>A0A2P6V8G4</accession>
<feature type="compositionally biased region" description="Pro residues" evidence="1">
    <location>
        <begin position="476"/>
        <end position="487"/>
    </location>
</feature>
<keyword evidence="2" id="KW-0472">Membrane</keyword>